<evidence type="ECO:0000256" key="1">
    <source>
        <dbReference type="SAM" id="MobiDB-lite"/>
    </source>
</evidence>
<evidence type="ECO:0000313" key="2">
    <source>
        <dbReference type="EMBL" id="KPI86203.1"/>
    </source>
</evidence>
<dbReference type="Proteomes" id="UP000038009">
    <property type="component" value="Unassembled WGS sequence"/>
</dbReference>
<organism evidence="2 3">
    <name type="scientific">Leptomonas seymouri</name>
    <dbReference type="NCBI Taxonomy" id="5684"/>
    <lineage>
        <taxon>Eukaryota</taxon>
        <taxon>Discoba</taxon>
        <taxon>Euglenozoa</taxon>
        <taxon>Kinetoplastea</taxon>
        <taxon>Metakinetoplastina</taxon>
        <taxon>Trypanosomatida</taxon>
        <taxon>Trypanosomatidae</taxon>
        <taxon>Leishmaniinae</taxon>
        <taxon>Leptomonas</taxon>
    </lineage>
</organism>
<dbReference type="OrthoDB" id="1929236at2759"/>
<protein>
    <submittedName>
        <fullName evidence="2">Uncharacterized protein</fullName>
    </submittedName>
</protein>
<comment type="caution">
    <text evidence="2">The sequence shown here is derived from an EMBL/GenBank/DDBJ whole genome shotgun (WGS) entry which is preliminary data.</text>
</comment>
<dbReference type="EMBL" id="LJSK01000142">
    <property type="protein sequence ID" value="KPI86203.1"/>
    <property type="molecule type" value="Genomic_DNA"/>
</dbReference>
<dbReference type="OMA" id="LHDAVQY"/>
<feature type="region of interest" description="Disordered" evidence="1">
    <location>
        <begin position="1"/>
        <end position="44"/>
    </location>
</feature>
<feature type="compositionally biased region" description="Polar residues" evidence="1">
    <location>
        <begin position="24"/>
        <end position="35"/>
    </location>
</feature>
<gene>
    <name evidence="2" type="ORF">ABL78_4716</name>
</gene>
<accession>A0A0N1HXT3</accession>
<dbReference type="AlphaFoldDB" id="A0A0N1HXT3"/>
<evidence type="ECO:0000313" key="3">
    <source>
        <dbReference type="Proteomes" id="UP000038009"/>
    </source>
</evidence>
<reference evidence="2 3" key="1">
    <citation type="journal article" date="2015" name="PLoS Pathog.">
        <title>Leptomonas seymouri: Adaptations to the Dixenous Life Cycle Analyzed by Genome Sequencing, Transcriptome Profiling and Co-infection with Leishmania donovani.</title>
        <authorList>
            <person name="Kraeva N."/>
            <person name="Butenko A."/>
            <person name="Hlavacova J."/>
            <person name="Kostygov A."/>
            <person name="Myskova J."/>
            <person name="Grybchuk D."/>
            <person name="Lestinova T."/>
            <person name="Votypka J."/>
            <person name="Volf P."/>
            <person name="Opperdoes F."/>
            <person name="Flegontov P."/>
            <person name="Lukes J."/>
            <person name="Yurchenko V."/>
        </authorList>
    </citation>
    <scope>NUCLEOTIDE SEQUENCE [LARGE SCALE GENOMIC DNA]</scope>
    <source>
        <strain evidence="2 3">ATCC 30220</strain>
    </source>
</reference>
<name>A0A0N1HXT3_LEPSE</name>
<proteinExistence type="predicted"/>
<keyword evidence="3" id="KW-1185">Reference proteome</keyword>
<sequence length="791" mass="85123">MKCSEGNGASSLSPHHSKAESDVESTATPCTQSDDVSVVTPDVGTHPAPKLLALQHTTASAPSTPAQGLARYFQGLAAGEDLAELIRSLHSSFFTCYQECMRKGEASSSVARSVAEENAGTIAPVPAPATPHRLPAGTLSASQRRAFWSATRAAFLFAAESPSAAEEATTLHCSPVTRSLLYPYGCSMSDAHASATAALPLSGVLGGGDVRMILSDVRVVELAREEVKRNPRGGWQQALHFLHQVAPTPRICAAELELLRQTNGHHWAEALRCLWSLPTAQWTEMDVGSVLRSLYYAGRRARRERPPTTRSAAPSSFLSAPMKSFEGRPLEYGSVAVDSTSSDTRTERSEVFLARLIAQALRVHCAMEEAGVLQLSTPSALNDTLGLVAQDPSAWQTACEFLDKLIAARMCKTKGKAYSTAVARSSASESHTGDLQSASPGSSTLYQLVRPNTVTIHQACRALQQRWDIGLQYVQLLRDASGGSLNLFSDITATEDVLRLCIAGQRWQEALQLVVAHDAAMRERRALSDSRKFSPSAHSRPHCVATMMSDRQHYSPHVFVQLVRLLGSVPICQPVAYALVQSHSTAAMPAGASASPSHANATSSVSSLHRTALGGSKHYNLNTLSRAYNCLLQGSATLDAADTIVKELNQHYGVDANAISPKPSTAVGTYDARLAGLETESVAHIAYLCCVAGSWQRALHHTNALLHAPRYKPTFFPTARLHDAVQYALEQAPPPGPSWELSMKLFTDMMDRNVPSSEVSFQSVVKRCFTGGAPEQAQRLFHMVLKRGVGS</sequence>
<dbReference type="VEuPathDB" id="TriTrypDB:Lsey_0142_0010"/>